<protein>
    <submittedName>
        <fullName evidence="1">Uncharacterized protein</fullName>
    </submittedName>
</protein>
<proteinExistence type="predicted"/>
<sequence>MHGFIFCWRSFPLRGNDHFCVDPAGLFAGKPRSYRSGPVFTDPVGARLAREGIISLSPIKRQAQYMAHFQPGQPRAR</sequence>
<reference evidence="1 2" key="1">
    <citation type="submission" date="2018-05" db="EMBL/GenBank/DDBJ databases">
        <title>Genome sequences of two Antarctic strains of Pseudomonas prosekii: insights into adaptation to extreme conditions.</title>
        <authorList>
            <person name="Snopkova K."/>
            <person name="Dufkova K."/>
            <person name="Cejkova D."/>
            <person name="Sedlacek I."/>
            <person name="Smajs D."/>
        </authorList>
    </citation>
    <scope>NUCLEOTIDE SEQUENCE [LARGE SCALE GENOMIC DNA]</scope>
    <source>
        <strain evidence="1 2">P2673</strain>
    </source>
</reference>
<dbReference type="Proteomes" id="UP000245056">
    <property type="component" value="Unassembled WGS sequence"/>
</dbReference>
<evidence type="ECO:0000313" key="2">
    <source>
        <dbReference type="Proteomes" id="UP000245056"/>
    </source>
</evidence>
<dbReference type="AlphaFoldDB" id="A0A2U2D1C4"/>
<organism evidence="1 2">
    <name type="scientific">Pseudomonas prosekii</name>
    <dbReference type="NCBI Taxonomy" id="1148509"/>
    <lineage>
        <taxon>Bacteria</taxon>
        <taxon>Pseudomonadati</taxon>
        <taxon>Pseudomonadota</taxon>
        <taxon>Gammaproteobacteria</taxon>
        <taxon>Pseudomonadales</taxon>
        <taxon>Pseudomonadaceae</taxon>
        <taxon>Pseudomonas</taxon>
    </lineage>
</organism>
<accession>A0A2U2D1C4</accession>
<dbReference type="OrthoDB" id="7033490at2"/>
<comment type="caution">
    <text evidence="1">The sequence shown here is derived from an EMBL/GenBank/DDBJ whole genome shotgun (WGS) entry which is preliminary data.</text>
</comment>
<dbReference type="EMBL" id="QFAW01000053">
    <property type="protein sequence ID" value="PWE39681.1"/>
    <property type="molecule type" value="Genomic_DNA"/>
</dbReference>
<evidence type="ECO:0000313" key="1">
    <source>
        <dbReference type="EMBL" id="PWE39681.1"/>
    </source>
</evidence>
<name>A0A2U2D1C4_9PSED</name>
<gene>
    <name evidence="1" type="ORF">C9I49_25555</name>
</gene>